<dbReference type="Proteomes" id="UP001164305">
    <property type="component" value="Chromosome"/>
</dbReference>
<accession>A0ABY6FZR9</accession>
<gene>
    <name evidence="4" type="ORF">BRM3_12670</name>
</gene>
<evidence type="ECO:0000256" key="2">
    <source>
        <dbReference type="SAM" id="Phobius"/>
    </source>
</evidence>
<reference evidence="4" key="1">
    <citation type="submission" date="2022-10" db="EMBL/GenBank/DDBJ databases">
        <title>Whole-Genome Sequencing of Brachybacterium huguangmaarense BRM-3, Isolated from Betula schmidtii.</title>
        <authorList>
            <person name="Haam D."/>
        </authorList>
    </citation>
    <scope>NUCLEOTIDE SEQUENCE</scope>
    <source>
        <strain evidence="4">BRM-3</strain>
    </source>
</reference>
<evidence type="ECO:0000256" key="1">
    <source>
        <dbReference type="SAM" id="MobiDB-lite"/>
    </source>
</evidence>
<keyword evidence="2" id="KW-1133">Transmembrane helix</keyword>
<keyword evidence="5" id="KW-1185">Reference proteome</keyword>
<name>A0ABY6FZR9_9MICO</name>
<evidence type="ECO:0000313" key="4">
    <source>
        <dbReference type="EMBL" id="UYG16447.1"/>
    </source>
</evidence>
<feature type="compositionally biased region" description="Pro residues" evidence="1">
    <location>
        <begin position="171"/>
        <end position="189"/>
    </location>
</feature>
<feature type="domain" description="PH" evidence="3">
    <location>
        <begin position="36"/>
        <end position="158"/>
    </location>
</feature>
<keyword evidence="2" id="KW-0472">Membrane</keyword>
<feature type="region of interest" description="Disordered" evidence="1">
    <location>
        <begin position="160"/>
        <end position="189"/>
    </location>
</feature>
<feature type="transmembrane region" description="Helical" evidence="2">
    <location>
        <begin position="6"/>
        <end position="25"/>
    </location>
</feature>
<protein>
    <recommendedName>
        <fullName evidence="3">PH domain-containing protein</fullName>
    </recommendedName>
</protein>
<sequence length="189" mass="19798">MSQAAPVVVLAVVFCVLVGLMYLGWRRRAARQGDLPALTPPPAPPGGAGRRAEGVYVATTLAEQPLERVTARGLGARSRAVLGETEHDGGPALQVDRQGAAGFLIPWADVRSVHTAPGMVGKWIGGDGLLVIRWQLGETLLDTGFRLDERADQDRVLALADQHLPATAPAAGPPGPSDVADPQPPEELS</sequence>
<dbReference type="EMBL" id="CP107020">
    <property type="protein sequence ID" value="UYG16447.1"/>
    <property type="molecule type" value="Genomic_DNA"/>
</dbReference>
<organism evidence="4 5">
    <name type="scientific">Brachybacterium huguangmaarense</name>
    <dbReference type="NCBI Taxonomy" id="1652028"/>
    <lineage>
        <taxon>Bacteria</taxon>
        <taxon>Bacillati</taxon>
        <taxon>Actinomycetota</taxon>
        <taxon>Actinomycetes</taxon>
        <taxon>Micrococcales</taxon>
        <taxon>Dermabacteraceae</taxon>
        <taxon>Brachybacterium</taxon>
    </lineage>
</organism>
<proteinExistence type="predicted"/>
<evidence type="ECO:0000259" key="3">
    <source>
        <dbReference type="Pfam" id="PF25362"/>
    </source>
</evidence>
<dbReference type="Pfam" id="PF25362">
    <property type="entry name" value="bPH_11"/>
    <property type="match status" value="1"/>
</dbReference>
<dbReference type="InterPro" id="IPR057446">
    <property type="entry name" value="PH_bac"/>
</dbReference>
<evidence type="ECO:0000313" key="5">
    <source>
        <dbReference type="Proteomes" id="UP001164305"/>
    </source>
</evidence>
<keyword evidence="2" id="KW-0812">Transmembrane</keyword>
<dbReference type="RefSeq" id="WP_263593660.1">
    <property type="nucleotide sequence ID" value="NZ_CP107020.1"/>
</dbReference>